<comment type="caution">
    <text evidence="1">The sequence shown here is derived from an EMBL/GenBank/DDBJ whole genome shotgun (WGS) entry which is preliminary data.</text>
</comment>
<dbReference type="AlphaFoldDB" id="A0AAI9SU57"/>
<evidence type="ECO:0000313" key="1">
    <source>
        <dbReference type="EMBL" id="KAI3403136.2"/>
    </source>
</evidence>
<gene>
    <name evidence="1" type="ORF">KGF56_004025</name>
</gene>
<organism evidence="1 2">
    <name type="scientific">Candida oxycetoniae</name>
    <dbReference type="NCBI Taxonomy" id="497107"/>
    <lineage>
        <taxon>Eukaryota</taxon>
        <taxon>Fungi</taxon>
        <taxon>Dikarya</taxon>
        <taxon>Ascomycota</taxon>
        <taxon>Saccharomycotina</taxon>
        <taxon>Pichiomycetes</taxon>
        <taxon>Debaryomycetaceae</taxon>
        <taxon>Candida/Lodderomyces clade</taxon>
        <taxon>Candida</taxon>
    </lineage>
</organism>
<dbReference type="RefSeq" id="XP_049178883.1">
    <property type="nucleotide sequence ID" value="XM_049325421.1"/>
</dbReference>
<accession>A0AAI9SU57</accession>
<protein>
    <submittedName>
        <fullName evidence="1">Uncharacterized protein</fullName>
    </submittedName>
</protein>
<name>A0AAI9SU57_9ASCO</name>
<proteinExistence type="predicted"/>
<reference evidence="1" key="1">
    <citation type="journal article" date="2022" name="DNA Res.">
        <title>Genome analysis of five recently described species of the CUG-Ser clade uncovers Candida theae as a new hybrid lineage with pathogenic potential in the Candida parapsilosis species complex.</title>
        <authorList>
            <person name="Mixao V."/>
            <person name="Del Olmo V."/>
            <person name="Hegedusova E."/>
            <person name="Saus E."/>
            <person name="Pryszcz L."/>
            <person name="Cillingova A."/>
            <person name="Nosek J."/>
            <person name="Gabaldon T."/>
        </authorList>
    </citation>
    <scope>NUCLEOTIDE SEQUENCE</scope>
    <source>
        <strain evidence="1">CBS 10844</strain>
    </source>
</reference>
<dbReference type="GeneID" id="73381640"/>
<evidence type="ECO:0000313" key="2">
    <source>
        <dbReference type="Proteomes" id="UP001202479"/>
    </source>
</evidence>
<dbReference type="Proteomes" id="UP001202479">
    <property type="component" value="Unassembled WGS sequence"/>
</dbReference>
<keyword evidence="2" id="KW-1185">Reference proteome</keyword>
<sequence>MVREQPFRIRNQELVSRYKVCRYSQLTNAGNTDFEKVYKNALKRNKRRVKEFETGIDLAKQYKQHRSNVLGIISNQDNVDSMFVNDSSSRCNVQTYDEMCSKLESNQRGLIYNDVEIRNIMMLISTMLIETVLIELKLRNIQLEDAEKGHEIAKFIEDFKTSDAFFSLQRFRANFYHCKSSQYLNYWDSDACSQTKSIIPIVFLSPYYDDTEILEKLDKAFKEYHHHHHHHNSNTTEKLAHINLAYQIVQIFLSRHSYIPTIKTWSFLLDKLCENNLTNYQQIVYLSLLQYKHQPSVLATPSEPLKTIIAPLIPDHFLHLIQQDPEILSSLLAYQVPRNDKEMFVELLSFLKLDEVAREVLTIKSPLLSRSKYKLPKIIPGYDFDITNLTITRSCIYRIMKLTISIGLFEYLDLLFDKIVLHSKDQENILLSYTENSLVKGKIFDCDLFMVMLDAAEKSNDMGRVMWILPFLDEFIAENHQQIPKHLREKVLETLAYFELEGKLQTYKALIY</sequence>
<dbReference type="EMBL" id="JAHUZD010000137">
    <property type="protein sequence ID" value="KAI3403136.2"/>
    <property type="molecule type" value="Genomic_DNA"/>
</dbReference>